<comment type="subcellular location">
    <subcellularLocation>
        <location evidence="1">Nucleus</location>
    </subcellularLocation>
</comment>
<dbReference type="InterPro" id="IPR035979">
    <property type="entry name" value="RBD_domain_sf"/>
</dbReference>
<dbReference type="Gene3D" id="3.30.70.330">
    <property type="match status" value="1"/>
</dbReference>
<evidence type="ECO:0000256" key="10">
    <source>
        <dbReference type="PROSITE-ProRule" id="PRU00176"/>
    </source>
</evidence>
<name>W6VD33_ECHGR</name>
<dbReference type="PROSITE" id="PS50102">
    <property type="entry name" value="RRM"/>
    <property type="match status" value="1"/>
</dbReference>
<evidence type="ECO:0000256" key="1">
    <source>
        <dbReference type="ARBA" id="ARBA00004123"/>
    </source>
</evidence>
<evidence type="ECO:0000256" key="2">
    <source>
        <dbReference type="ARBA" id="ARBA00015058"/>
    </source>
</evidence>
<accession>W6VD33</accession>
<dbReference type="GO" id="GO:0005634">
    <property type="term" value="C:nucleus"/>
    <property type="evidence" value="ECO:0007669"/>
    <property type="project" value="UniProtKB-SubCell"/>
</dbReference>
<dbReference type="PANTHER" id="PTHR48028:SF4">
    <property type="entry name" value="SC35-LIKE SPLICING FACTOR"/>
    <property type="match status" value="1"/>
</dbReference>
<keyword evidence="11" id="KW-0472">Membrane</keyword>
<evidence type="ECO:0000256" key="8">
    <source>
        <dbReference type="ARBA" id="ARBA00029667"/>
    </source>
</evidence>
<dbReference type="GeneID" id="36335838"/>
<feature type="domain" description="RRM" evidence="12">
    <location>
        <begin position="14"/>
        <end position="92"/>
    </location>
</feature>
<reference evidence="13 14" key="1">
    <citation type="journal article" date="2013" name="Nat. Genet.">
        <title>The genome of the hydatid tapeworm Echinococcus granulosus.</title>
        <authorList>
            <person name="Zheng H."/>
            <person name="Zhang W."/>
            <person name="Zhang L."/>
            <person name="Zhang Z."/>
            <person name="Li J."/>
            <person name="Lu G."/>
            <person name="Zhu Y."/>
            <person name="Wang Y."/>
            <person name="Huang Y."/>
            <person name="Liu J."/>
            <person name="Kang H."/>
            <person name="Chen J."/>
            <person name="Wang L."/>
            <person name="Chen A."/>
            <person name="Yu S."/>
            <person name="Gao Z."/>
            <person name="Jin L."/>
            <person name="Gu W."/>
            <person name="Wang Z."/>
            <person name="Zhao L."/>
            <person name="Shi B."/>
            <person name="Wen H."/>
            <person name="Lin R."/>
            <person name="Jones M.K."/>
            <person name="Brejova B."/>
            <person name="Vinar T."/>
            <person name="Zhao G."/>
            <person name="McManus D.P."/>
            <person name="Chen Z."/>
            <person name="Zhou Y."/>
            <person name="Wang S."/>
        </authorList>
    </citation>
    <scope>NUCLEOTIDE SEQUENCE [LARGE SCALE GENOMIC DNA]</scope>
</reference>
<evidence type="ECO:0000313" key="13">
    <source>
        <dbReference type="EMBL" id="EUB64854.1"/>
    </source>
</evidence>
<dbReference type="PANTHER" id="PTHR48028">
    <property type="entry name" value="GLYCINE-RICH RNA-BINDING PROTEIN RZ1A"/>
    <property type="match status" value="1"/>
</dbReference>
<evidence type="ECO:0000256" key="4">
    <source>
        <dbReference type="ARBA" id="ARBA00022884"/>
    </source>
</evidence>
<dbReference type="Proteomes" id="UP000019149">
    <property type="component" value="Unassembled WGS sequence"/>
</dbReference>
<dbReference type="OrthoDB" id="8093034at2759"/>
<dbReference type="Pfam" id="PF00076">
    <property type="entry name" value="RRM_1"/>
    <property type="match status" value="1"/>
</dbReference>
<dbReference type="InterPro" id="IPR051106">
    <property type="entry name" value="RNA-bind/splicing_reg"/>
</dbReference>
<dbReference type="CDD" id="cd12311">
    <property type="entry name" value="RRM_SRSF2_SRSF8"/>
    <property type="match status" value="1"/>
</dbReference>
<evidence type="ECO:0000256" key="11">
    <source>
        <dbReference type="SAM" id="Phobius"/>
    </source>
</evidence>
<dbReference type="STRING" id="6210.W6VD33"/>
<dbReference type="GO" id="GO:0008380">
    <property type="term" value="P:RNA splicing"/>
    <property type="evidence" value="ECO:0007669"/>
    <property type="project" value="UniProtKB-KW"/>
</dbReference>
<keyword evidence="11" id="KW-1133">Transmembrane helix</keyword>
<dbReference type="EMBL" id="APAU02000001">
    <property type="protein sequence ID" value="EUB64854.1"/>
    <property type="molecule type" value="Genomic_DNA"/>
</dbReference>
<evidence type="ECO:0000256" key="5">
    <source>
        <dbReference type="ARBA" id="ARBA00023187"/>
    </source>
</evidence>
<gene>
    <name evidence="13" type="ORF">EGR_00123</name>
</gene>
<keyword evidence="14" id="KW-1185">Reference proteome</keyword>
<dbReference type="RefSeq" id="XP_024356050.1">
    <property type="nucleotide sequence ID" value="XM_024489372.1"/>
</dbReference>
<keyword evidence="5" id="KW-0508">mRNA splicing</keyword>
<dbReference type="SMART" id="SM00360">
    <property type="entry name" value="RRM"/>
    <property type="match status" value="1"/>
</dbReference>
<feature type="transmembrane region" description="Helical" evidence="11">
    <location>
        <begin position="122"/>
        <end position="141"/>
    </location>
</feature>
<organism evidence="13 14">
    <name type="scientific">Echinococcus granulosus</name>
    <name type="common">Hydatid tapeworm</name>
    <dbReference type="NCBI Taxonomy" id="6210"/>
    <lineage>
        <taxon>Eukaryota</taxon>
        <taxon>Metazoa</taxon>
        <taxon>Spiralia</taxon>
        <taxon>Lophotrochozoa</taxon>
        <taxon>Platyhelminthes</taxon>
        <taxon>Cestoda</taxon>
        <taxon>Eucestoda</taxon>
        <taxon>Cyclophyllidea</taxon>
        <taxon>Taeniidae</taxon>
        <taxon>Echinococcus</taxon>
        <taxon>Echinococcus granulosus group</taxon>
    </lineage>
</organism>
<dbReference type="GO" id="GO:0003723">
    <property type="term" value="F:RNA binding"/>
    <property type="evidence" value="ECO:0007669"/>
    <property type="project" value="UniProtKB-UniRule"/>
</dbReference>
<keyword evidence="3" id="KW-0507">mRNA processing</keyword>
<dbReference type="CTD" id="36335838"/>
<evidence type="ECO:0000313" key="14">
    <source>
        <dbReference type="Proteomes" id="UP000019149"/>
    </source>
</evidence>
<dbReference type="KEGG" id="egl:EGR_00123"/>
<proteinExistence type="predicted"/>
<dbReference type="InterPro" id="IPR012677">
    <property type="entry name" value="Nucleotide-bd_a/b_plait_sf"/>
</dbReference>
<evidence type="ECO:0000259" key="12">
    <source>
        <dbReference type="PROSITE" id="PS50102"/>
    </source>
</evidence>
<evidence type="ECO:0000256" key="3">
    <source>
        <dbReference type="ARBA" id="ARBA00022664"/>
    </source>
</evidence>
<dbReference type="AlphaFoldDB" id="W6VD33"/>
<keyword evidence="4 10" id="KW-0694">RNA-binding</keyword>
<protein>
    <recommendedName>
        <fullName evidence="2">Serine/arginine-rich splicing factor 2</fullName>
    </recommendedName>
    <alternativeName>
        <fullName evidence="9">Splicing component, 35 kDa</fullName>
    </alternativeName>
    <alternativeName>
        <fullName evidence="8">Splicing factor SC35</fullName>
    </alternativeName>
    <alternativeName>
        <fullName evidence="7">Splicing factor, arginine/serine-rich 2</fullName>
    </alternativeName>
</protein>
<sequence length="217" mass="25048">MSYGRSPPRIDGMVSLKVDNLAYRTTVEDLRRIFSRYGEVGDVYIPRNPYSMDSRGFAFVRYYSDRDAEDAIRGMDGRKIDGREIRVQRAMYGRPNSRRRGRYVFIYHIFFLFFLFHPNIQYLLGTLLPVVALPSVGYIILQDVFVDRKLISGFSLPETRKSLCSTCLEIRGSFIQGCLCLVLFYVIRLEQDFVCVSTLGCVHPGFLQSNLSWECGI</sequence>
<feature type="transmembrane region" description="Helical" evidence="11">
    <location>
        <begin position="100"/>
        <end position="116"/>
    </location>
</feature>
<keyword evidence="11" id="KW-0812">Transmembrane</keyword>
<dbReference type="SUPFAM" id="SSF54928">
    <property type="entry name" value="RNA-binding domain, RBD"/>
    <property type="match status" value="1"/>
</dbReference>
<evidence type="ECO:0000256" key="6">
    <source>
        <dbReference type="ARBA" id="ARBA00023242"/>
    </source>
</evidence>
<evidence type="ECO:0000256" key="7">
    <source>
        <dbReference type="ARBA" id="ARBA00029589"/>
    </source>
</evidence>
<evidence type="ECO:0000256" key="9">
    <source>
        <dbReference type="ARBA" id="ARBA00032663"/>
    </source>
</evidence>
<comment type="caution">
    <text evidence="13">The sequence shown here is derived from an EMBL/GenBank/DDBJ whole genome shotgun (WGS) entry which is preliminary data.</text>
</comment>
<dbReference type="InterPro" id="IPR000504">
    <property type="entry name" value="RRM_dom"/>
</dbReference>
<dbReference type="GO" id="GO:0006397">
    <property type="term" value="P:mRNA processing"/>
    <property type="evidence" value="ECO:0007669"/>
    <property type="project" value="UniProtKB-KW"/>
</dbReference>
<keyword evidence="6" id="KW-0539">Nucleus</keyword>